<dbReference type="InterPro" id="IPR045851">
    <property type="entry name" value="AMP-bd_C_sf"/>
</dbReference>
<evidence type="ECO:0000259" key="4">
    <source>
        <dbReference type="PROSITE" id="PS50075"/>
    </source>
</evidence>
<feature type="domain" description="Carrier" evidence="4">
    <location>
        <begin position="635"/>
        <end position="710"/>
    </location>
</feature>
<organism evidence="5 6">
    <name type="scientific">Micromonospora sonneratiae</name>
    <dbReference type="NCBI Taxonomy" id="1184706"/>
    <lineage>
        <taxon>Bacteria</taxon>
        <taxon>Bacillati</taxon>
        <taxon>Actinomycetota</taxon>
        <taxon>Actinomycetes</taxon>
        <taxon>Micromonosporales</taxon>
        <taxon>Micromonosporaceae</taxon>
        <taxon>Micromonospora</taxon>
    </lineage>
</organism>
<dbReference type="Pfam" id="PF00668">
    <property type="entry name" value="Condensation"/>
    <property type="match status" value="1"/>
</dbReference>
<keyword evidence="6" id="KW-1185">Reference proteome</keyword>
<dbReference type="RefSeq" id="WP_377579421.1">
    <property type="nucleotide sequence ID" value="NZ_JBHTMP010000132.1"/>
</dbReference>
<dbReference type="SUPFAM" id="SSF56801">
    <property type="entry name" value="Acetyl-CoA synthetase-like"/>
    <property type="match status" value="1"/>
</dbReference>
<dbReference type="Gene3D" id="3.30.559.30">
    <property type="entry name" value="Nonribosomal peptide synthetase, condensation domain"/>
    <property type="match status" value="1"/>
</dbReference>
<evidence type="ECO:0000256" key="2">
    <source>
        <dbReference type="ARBA" id="ARBA00022450"/>
    </source>
</evidence>
<dbReference type="InterPro" id="IPR001242">
    <property type="entry name" value="Condensation_dom"/>
</dbReference>
<gene>
    <name evidence="5" type="ORF">ACFQ4H_34450</name>
</gene>
<dbReference type="InterPro" id="IPR009081">
    <property type="entry name" value="PP-bd_ACP"/>
</dbReference>
<proteinExistence type="predicted"/>
<dbReference type="SMART" id="SM00823">
    <property type="entry name" value="PKS_PP"/>
    <property type="match status" value="1"/>
</dbReference>
<evidence type="ECO:0000256" key="3">
    <source>
        <dbReference type="ARBA" id="ARBA00022553"/>
    </source>
</evidence>
<evidence type="ECO:0000256" key="1">
    <source>
        <dbReference type="ARBA" id="ARBA00001957"/>
    </source>
</evidence>
<dbReference type="InterPro" id="IPR023213">
    <property type="entry name" value="CAT-like_dom_sf"/>
</dbReference>
<dbReference type="PANTHER" id="PTHR45527:SF1">
    <property type="entry name" value="FATTY ACID SYNTHASE"/>
    <property type="match status" value="1"/>
</dbReference>
<name>A0ABW3YNK3_9ACTN</name>
<dbReference type="SUPFAM" id="SSF52777">
    <property type="entry name" value="CoA-dependent acyltransferases"/>
    <property type="match status" value="2"/>
</dbReference>
<comment type="caution">
    <text evidence="5">The sequence shown here is derived from an EMBL/GenBank/DDBJ whole genome shotgun (WGS) entry which is preliminary data.</text>
</comment>
<dbReference type="InterPro" id="IPR036736">
    <property type="entry name" value="ACP-like_sf"/>
</dbReference>
<comment type="cofactor">
    <cofactor evidence="1">
        <name>pantetheine 4'-phosphate</name>
        <dbReference type="ChEBI" id="CHEBI:47942"/>
    </cofactor>
</comment>
<dbReference type="SUPFAM" id="SSF47336">
    <property type="entry name" value="ACP-like"/>
    <property type="match status" value="1"/>
</dbReference>
<keyword evidence="3" id="KW-0597">Phosphoprotein</keyword>
<dbReference type="Gene3D" id="1.10.1200.10">
    <property type="entry name" value="ACP-like"/>
    <property type="match status" value="1"/>
</dbReference>
<protein>
    <submittedName>
        <fullName evidence="5">Condensation domain-containing protein</fullName>
    </submittedName>
</protein>
<evidence type="ECO:0000313" key="6">
    <source>
        <dbReference type="Proteomes" id="UP001597260"/>
    </source>
</evidence>
<dbReference type="Gene3D" id="3.30.300.30">
    <property type="match status" value="1"/>
</dbReference>
<dbReference type="PANTHER" id="PTHR45527">
    <property type="entry name" value="NONRIBOSOMAL PEPTIDE SYNTHETASE"/>
    <property type="match status" value="1"/>
</dbReference>
<dbReference type="Pfam" id="PF00550">
    <property type="entry name" value="PP-binding"/>
    <property type="match status" value="1"/>
</dbReference>
<dbReference type="EMBL" id="JBHTMP010000132">
    <property type="protein sequence ID" value="MFD1326191.1"/>
    <property type="molecule type" value="Genomic_DNA"/>
</dbReference>
<accession>A0ABW3YNK3</accession>
<evidence type="ECO:0000313" key="5">
    <source>
        <dbReference type="EMBL" id="MFD1326191.1"/>
    </source>
</evidence>
<dbReference type="Proteomes" id="UP001597260">
    <property type="component" value="Unassembled WGS sequence"/>
</dbReference>
<dbReference type="InterPro" id="IPR020806">
    <property type="entry name" value="PKS_PP-bd"/>
</dbReference>
<sequence>MSRPVAVRRASRLQTRLWFFSRLHPGLPFFMIPIVLRLTGEVDPDGIRACLAALMRRHETLRTRLVSGDDGPEQVVDDAPLVLAVTDLSTAEDKQAAWDHLLEQEYADPLDIEQGPLMRARLARLGPTEHMLAVFVHHICVDGPSIEVMLRELGALYAAWETGVSLDDVLEPAPESYERFGHWLDETAAAPAYELSRAYWRAELGGRPAFDPPTDRPRPPRRDFEVHEQRATIPADLAAEIREFARQQRVTPFVVLAAVLGVMLGRRSGPVGDVVIATPWSLRSGPWLRGTVGFFINTVPLRIRMAADSTFRQVLTATRGAFFDAMDHCAVPFDEIVAIANPVRDLSRLPITSVCFQVLGSDNPLLELGSVRAERRFDADGASEFDLVWDVIDPGDGEMTIAAKYTCDIYDSASIRDMADTYLRFLRGALTAPRGPILDIDVPSDGEHARLLALAASTEQIDPRPDVPGLPCHGRLYLLDDAGRLSPIGSVGEVHVEVDDGPGDGLIPDKVTGRAQGWLRRTGVQARWRLDGGLDWYGVPAGGDEPDVADELARHPSVHAAVTVPFGDDLVGYVATTDDALTPAALRGWLLPRIGAARVPAWFVLLDELPLDDTGDLDHQVLDEIAHSVGIGRAQVGNELEETVRGVWQECLGHAVPNLDVSFFDIDGHSLIAVRIAARLQKLLDIPVPVRAIFDTPTVRTMAEWLATAVARAPEQATTPDAPAALAADLAAASDEELAALLRLTGTTTAKDHV</sequence>
<dbReference type="CDD" id="cd19531">
    <property type="entry name" value="LCL_NRPS-like"/>
    <property type="match status" value="1"/>
</dbReference>
<dbReference type="Gene3D" id="3.30.559.10">
    <property type="entry name" value="Chloramphenicol acetyltransferase-like domain"/>
    <property type="match status" value="1"/>
</dbReference>
<dbReference type="PROSITE" id="PS50075">
    <property type="entry name" value="CARRIER"/>
    <property type="match status" value="1"/>
</dbReference>
<reference evidence="6" key="1">
    <citation type="journal article" date="2019" name="Int. J. Syst. Evol. Microbiol.">
        <title>The Global Catalogue of Microorganisms (GCM) 10K type strain sequencing project: providing services to taxonomists for standard genome sequencing and annotation.</title>
        <authorList>
            <consortium name="The Broad Institute Genomics Platform"/>
            <consortium name="The Broad Institute Genome Sequencing Center for Infectious Disease"/>
            <person name="Wu L."/>
            <person name="Ma J."/>
        </authorList>
    </citation>
    <scope>NUCLEOTIDE SEQUENCE [LARGE SCALE GENOMIC DNA]</scope>
    <source>
        <strain evidence="6">JCM 31037</strain>
    </source>
</reference>
<keyword evidence="2" id="KW-0596">Phosphopantetheine</keyword>